<name>A0ACB1AU25_MELEN</name>
<proteinExistence type="predicted"/>
<evidence type="ECO:0000313" key="2">
    <source>
        <dbReference type="Proteomes" id="UP001497535"/>
    </source>
</evidence>
<evidence type="ECO:0000313" key="1">
    <source>
        <dbReference type="EMBL" id="CAK5101873.1"/>
    </source>
</evidence>
<protein>
    <submittedName>
        <fullName evidence="1">Uncharacterized protein</fullName>
    </submittedName>
</protein>
<comment type="caution">
    <text evidence="1">The sequence shown here is derived from an EMBL/GenBank/DDBJ whole genome shotgun (WGS) entry which is preliminary data.</text>
</comment>
<dbReference type="EMBL" id="CAVMJV010000111">
    <property type="protein sequence ID" value="CAK5101873.1"/>
    <property type="molecule type" value="Genomic_DNA"/>
</dbReference>
<dbReference type="Proteomes" id="UP001497535">
    <property type="component" value="Unassembled WGS sequence"/>
</dbReference>
<organism evidence="1 2">
    <name type="scientific">Meloidogyne enterolobii</name>
    <name type="common">Root-knot nematode worm</name>
    <name type="synonym">Meloidogyne mayaguensis</name>
    <dbReference type="NCBI Taxonomy" id="390850"/>
    <lineage>
        <taxon>Eukaryota</taxon>
        <taxon>Metazoa</taxon>
        <taxon>Ecdysozoa</taxon>
        <taxon>Nematoda</taxon>
        <taxon>Chromadorea</taxon>
        <taxon>Rhabditida</taxon>
        <taxon>Tylenchina</taxon>
        <taxon>Tylenchomorpha</taxon>
        <taxon>Tylenchoidea</taxon>
        <taxon>Meloidogynidae</taxon>
        <taxon>Meloidogyninae</taxon>
        <taxon>Meloidogyne</taxon>
    </lineage>
</organism>
<keyword evidence="2" id="KW-1185">Reference proteome</keyword>
<reference evidence="1" key="1">
    <citation type="submission" date="2023-11" db="EMBL/GenBank/DDBJ databases">
        <authorList>
            <person name="Poullet M."/>
        </authorList>
    </citation>
    <scope>NUCLEOTIDE SEQUENCE</scope>
    <source>
        <strain evidence="1">E1834</strain>
    </source>
</reference>
<accession>A0ACB1AU25</accession>
<gene>
    <name evidence="1" type="ORF">MENTE1834_LOCUS42394</name>
</gene>
<sequence>MLRNKFNLLLLNLFLYLLYLLLQMILLNKNIILKDLKNYYQKILLVHIIVLKNIILKIMKKRTNNEVMEGTSTSLQNILAKNKLDQIKEGQHKIFGNEIEIKREFYLDPDTQKIILDNYMRENVEFKEAFERYKQTYRSKNEIEEAFIQGLCVLHLYGNIPAKRLETYFKMDRVFLKGILHARKIHIFNDIGGKPLKFKNEDEQNGKIEQITELLAAKSKEKCGGKWEFNGEIHFRPLEAKKFFNNILNLARDVEKNKNSENDFLQIIKRNKWYSEFLDSADVKIEGEKQNIQMFMTKFRGIIYDFKWELIWSFKKRSSIYVHNAEESANKICDLLLFRLLLEFLNSMTKNENFIKFFYSSTEIDYLETKKGENIELAYILIKLFNEYNKKPEEFYNLELNEKYSENTKKMITRKVEEFIENYIDGELNVVVDRLKRN</sequence>